<dbReference type="EMBL" id="CYSD01000042">
    <property type="protein sequence ID" value="CUH81067.1"/>
    <property type="molecule type" value="Genomic_DNA"/>
</dbReference>
<dbReference type="OrthoDB" id="7658483at2"/>
<sequence length="129" mass="14266">MANSNWHIQRTPGQVILSRQLPARFDVQAATTLRLQAGQGLSLSRLAHQVRQDMWRAVQRVRGFSPVVQVTLSEAGAEIIAGGRAPSPIAPGLAGRIQSVLEDPQKQMRWMRHSFRKDSLEAPAHGVEK</sequence>
<reference evidence="1 2" key="1">
    <citation type="submission" date="2015-09" db="EMBL/GenBank/DDBJ databases">
        <authorList>
            <consortium name="Swine Surveillance"/>
        </authorList>
    </citation>
    <scope>NUCLEOTIDE SEQUENCE [LARGE SCALE GENOMIC DNA]</scope>
    <source>
        <strain evidence="1 2">CECT 7557</strain>
    </source>
</reference>
<protein>
    <submittedName>
        <fullName evidence="1">Uncharacterized protein</fullName>
    </submittedName>
</protein>
<keyword evidence="2" id="KW-1185">Reference proteome</keyword>
<dbReference type="STRING" id="928856.SAMN04488049_10257"/>
<evidence type="ECO:0000313" key="1">
    <source>
        <dbReference type="EMBL" id="CUH81067.1"/>
    </source>
</evidence>
<organism evidence="1 2">
    <name type="scientific">Tritonibacter multivorans</name>
    <dbReference type="NCBI Taxonomy" id="928856"/>
    <lineage>
        <taxon>Bacteria</taxon>
        <taxon>Pseudomonadati</taxon>
        <taxon>Pseudomonadota</taxon>
        <taxon>Alphaproteobacteria</taxon>
        <taxon>Rhodobacterales</taxon>
        <taxon>Paracoccaceae</taxon>
        <taxon>Tritonibacter</taxon>
    </lineage>
</organism>
<dbReference type="RefSeq" id="WP_058291227.1">
    <property type="nucleotide sequence ID" value="NZ_CYSD01000042.1"/>
</dbReference>
<name>A0A0P1GHK1_9RHOB</name>
<dbReference type="AlphaFoldDB" id="A0A0P1GHK1"/>
<evidence type="ECO:0000313" key="2">
    <source>
        <dbReference type="Proteomes" id="UP000052022"/>
    </source>
</evidence>
<proteinExistence type="predicted"/>
<gene>
    <name evidence="1" type="ORF">TRM7557_03221</name>
</gene>
<dbReference type="Proteomes" id="UP000052022">
    <property type="component" value="Unassembled WGS sequence"/>
</dbReference>
<accession>A0A0P1GHK1</accession>